<evidence type="ECO:0000259" key="6">
    <source>
        <dbReference type="Pfam" id="PF08281"/>
    </source>
</evidence>
<dbReference type="STRING" id="157783.LK03_08105"/>
<dbReference type="InterPro" id="IPR014284">
    <property type="entry name" value="RNA_pol_sigma-70_dom"/>
</dbReference>
<dbReference type="PANTHER" id="PTHR43133">
    <property type="entry name" value="RNA POLYMERASE ECF-TYPE SIGMA FACTO"/>
    <property type="match status" value="1"/>
</dbReference>
<dbReference type="GO" id="GO:0003677">
    <property type="term" value="F:DNA binding"/>
    <property type="evidence" value="ECO:0007669"/>
    <property type="project" value="InterPro"/>
</dbReference>
<evidence type="ECO:0000313" key="8">
    <source>
        <dbReference type="Proteomes" id="UP000029493"/>
    </source>
</evidence>
<accession>A0A089WQ16</accession>
<sequence>MSALNSSSLHQLYQAHNGWLKQWLRTRLGNASDAADLAQDTFVRVLTARNVQSIREPRTYLSAIARALMIDRFRRRAIEQAYLETLALQPAAVAISPETRLLIIETLVAVDALLDGLGERTRAIFLAVQLEGLSYVAAAERFAVSVTTVKKHMVRALTHCLLLAQEGDGA</sequence>
<comment type="similarity">
    <text evidence="1">Belongs to the sigma-70 factor family. ECF subfamily.</text>
</comment>
<dbReference type="GO" id="GO:0016987">
    <property type="term" value="F:sigma factor activity"/>
    <property type="evidence" value="ECO:0007669"/>
    <property type="project" value="UniProtKB-KW"/>
</dbReference>
<dbReference type="Pfam" id="PF04542">
    <property type="entry name" value="Sigma70_r2"/>
    <property type="match status" value="1"/>
</dbReference>
<evidence type="ECO:0000256" key="2">
    <source>
        <dbReference type="ARBA" id="ARBA00023015"/>
    </source>
</evidence>
<dbReference type="Gene3D" id="1.10.10.10">
    <property type="entry name" value="Winged helix-like DNA-binding domain superfamily/Winged helix DNA-binding domain"/>
    <property type="match status" value="1"/>
</dbReference>
<dbReference type="InterPro" id="IPR013324">
    <property type="entry name" value="RNA_pol_sigma_r3/r4-like"/>
</dbReference>
<dbReference type="EMBL" id="CP009455">
    <property type="protein sequence ID" value="AIR89239.1"/>
    <property type="molecule type" value="Genomic_DNA"/>
</dbReference>
<dbReference type="AlphaFoldDB" id="A0A089WQ16"/>
<dbReference type="Gene3D" id="1.10.1740.10">
    <property type="match status" value="1"/>
</dbReference>
<dbReference type="OrthoDB" id="9797134at2"/>
<dbReference type="InterPro" id="IPR036388">
    <property type="entry name" value="WH-like_DNA-bd_sf"/>
</dbReference>
<dbReference type="FunFam" id="1.10.1740.10:FF:000009">
    <property type="entry name" value="RNA polymerase sigma factor"/>
    <property type="match status" value="1"/>
</dbReference>
<dbReference type="PANTHER" id="PTHR43133:SF63">
    <property type="entry name" value="RNA POLYMERASE SIGMA FACTOR FECI-RELATED"/>
    <property type="match status" value="1"/>
</dbReference>
<gene>
    <name evidence="7" type="ORF">LK03_08105</name>
</gene>
<evidence type="ECO:0000256" key="1">
    <source>
        <dbReference type="ARBA" id="ARBA00010641"/>
    </source>
</evidence>
<keyword evidence="8" id="KW-1185">Reference proteome</keyword>
<dbReference type="InterPro" id="IPR013325">
    <property type="entry name" value="RNA_pol_sigma_r2"/>
</dbReference>
<dbReference type="RefSeq" id="WP_038411831.1">
    <property type="nucleotide sequence ID" value="NZ_CP009455.1"/>
</dbReference>
<dbReference type="NCBIfam" id="TIGR02937">
    <property type="entry name" value="sigma70-ECF"/>
    <property type="match status" value="1"/>
</dbReference>
<organism evidence="7 8">
    <name type="scientific">Pseudomonas cremoricolorata</name>
    <dbReference type="NCBI Taxonomy" id="157783"/>
    <lineage>
        <taxon>Bacteria</taxon>
        <taxon>Pseudomonadati</taxon>
        <taxon>Pseudomonadota</taxon>
        <taxon>Gammaproteobacteria</taxon>
        <taxon>Pseudomonadales</taxon>
        <taxon>Pseudomonadaceae</taxon>
        <taxon>Pseudomonas</taxon>
    </lineage>
</organism>
<dbReference type="Pfam" id="PF08281">
    <property type="entry name" value="Sigma70_r4_2"/>
    <property type="match status" value="1"/>
</dbReference>
<dbReference type="InterPro" id="IPR039425">
    <property type="entry name" value="RNA_pol_sigma-70-like"/>
</dbReference>
<dbReference type="NCBIfam" id="NF007232">
    <property type="entry name" value="PRK09651.1"/>
    <property type="match status" value="1"/>
</dbReference>
<keyword evidence="4" id="KW-0804">Transcription</keyword>
<dbReference type="SUPFAM" id="SSF88659">
    <property type="entry name" value="Sigma3 and sigma4 domains of RNA polymerase sigma factors"/>
    <property type="match status" value="1"/>
</dbReference>
<proteinExistence type="inferred from homology"/>
<protein>
    <submittedName>
        <fullName evidence="7">RNA polymerase sigma factor</fullName>
    </submittedName>
</protein>
<name>A0A089WQ16_9PSED</name>
<evidence type="ECO:0000256" key="4">
    <source>
        <dbReference type="ARBA" id="ARBA00023163"/>
    </source>
</evidence>
<keyword evidence="3" id="KW-0731">Sigma factor</keyword>
<evidence type="ECO:0000256" key="3">
    <source>
        <dbReference type="ARBA" id="ARBA00023082"/>
    </source>
</evidence>
<evidence type="ECO:0000313" key="7">
    <source>
        <dbReference type="EMBL" id="AIR89239.1"/>
    </source>
</evidence>
<feature type="domain" description="RNA polymerase sigma factor 70 region 4 type 2" evidence="6">
    <location>
        <begin position="108"/>
        <end position="160"/>
    </location>
</feature>
<evidence type="ECO:0000259" key="5">
    <source>
        <dbReference type="Pfam" id="PF04542"/>
    </source>
</evidence>
<feature type="domain" description="RNA polymerase sigma-70 region 2" evidence="5">
    <location>
        <begin position="12"/>
        <end position="77"/>
    </location>
</feature>
<dbReference type="InterPro" id="IPR007627">
    <property type="entry name" value="RNA_pol_sigma70_r2"/>
</dbReference>
<dbReference type="InterPro" id="IPR013249">
    <property type="entry name" value="RNA_pol_sigma70_r4_t2"/>
</dbReference>
<dbReference type="GO" id="GO:0006352">
    <property type="term" value="P:DNA-templated transcription initiation"/>
    <property type="evidence" value="ECO:0007669"/>
    <property type="project" value="InterPro"/>
</dbReference>
<reference evidence="7 8" key="1">
    <citation type="submission" date="2014-09" db="EMBL/GenBank/DDBJ databases">
        <authorList>
            <person name="Chan K.-G."/>
        </authorList>
    </citation>
    <scope>NUCLEOTIDE SEQUENCE [LARGE SCALE GENOMIC DNA]</scope>
    <source>
        <strain evidence="7 8">ND07</strain>
    </source>
</reference>
<dbReference type="SUPFAM" id="SSF88946">
    <property type="entry name" value="Sigma2 domain of RNA polymerase sigma factors"/>
    <property type="match status" value="1"/>
</dbReference>
<dbReference type="KEGG" id="psw:LK03_08105"/>
<dbReference type="eggNOG" id="COG1595">
    <property type="taxonomic scope" value="Bacteria"/>
</dbReference>
<dbReference type="Proteomes" id="UP000029493">
    <property type="component" value="Chromosome"/>
</dbReference>
<keyword evidence="2" id="KW-0805">Transcription regulation</keyword>